<proteinExistence type="predicted"/>
<dbReference type="Proteomes" id="UP000330807">
    <property type="component" value="Unassembled WGS sequence"/>
</dbReference>
<dbReference type="EMBL" id="CABWIH010000019">
    <property type="protein sequence ID" value="VWL86643.1"/>
    <property type="molecule type" value="Genomic_DNA"/>
</dbReference>
<dbReference type="AlphaFoldDB" id="A0A5K1IIW5"/>
<evidence type="ECO:0000313" key="2">
    <source>
        <dbReference type="EMBL" id="VWL86643.1"/>
    </source>
</evidence>
<dbReference type="RefSeq" id="WP_156062690.1">
    <property type="nucleotide sequence ID" value="NZ_CABWIH010000019.1"/>
</dbReference>
<name>A0A5K1IIW5_9ACTN</name>
<reference evidence="2 3" key="1">
    <citation type="submission" date="2019-10" db="EMBL/GenBank/DDBJ databases">
        <authorList>
            <person name="Wolf R A."/>
        </authorList>
    </citation>
    <scope>NUCLEOTIDE SEQUENCE [LARGE SCALE GENOMIC DNA]</scope>
    <source>
        <strain evidence="2">Collinsella_aerofaciens_AK_138A</strain>
    </source>
</reference>
<evidence type="ECO:0000313" key="3">
    <source>
        <dbReference type="Proteomes" id="UP000330807"/>
    </source>
</evidence>
<sequence>MPNDDIPYLLKFAPKEAFIDNPMEGCLHTNAAGRHHNLPNEQGDPLEASLSYGMGI</sequence>
<evidence type="ECO:0000256" key="1">
    <source>
        <dbReference type="SAM" id="MobiDB-lite"/>
    </source>
</evidence>
<feature type="region of interest" description="Disordered" evidence="1">
    <location>
        <begin position="34"/>
        <end position="56"/>
    </location>
</feature>
<organism evidence="2 3">
    <name type="scientific">Collinsella aerofaciens</name>
    <dbReference type="NCBI Taxonomy" id="74426"/>
    <lineage>
        <taxon>Bacteria</taxon>
        <taxon>Bacillati</taxon>
        <taxon>Actinomycetota</taxon>
        <taxon>Coriobacteriia</taxon>
        <taxon>Coriobacteriales</taxon>
        <taxon>Coriobacteriaceae</taxon>
        <taxon>Collinsella</taxon>
    </lineage>
</organism>
<protein>
    <submittedName>
        <fullName evidence="2">Uncharacterized protein</fullName>
    </submittedName>
</protein>
<accession>A0A5K1IIW5</accession>
<gene>
    <name evidence="2" type="ORF">LMKDKBCB_00835</name>
</gene>